<evidence type="ECO:0000313" key="2">
    <source>
        <dbReference type="Proteomes" id="UP001564657"/>
    </source>
</evidence>
<evidence type="ECO:0000313" key="1">
    <source>
        <dbReference type="EMBL" id="MEY8001587.1"/>
    </source>
</evidence>
<protein>
    <submittedName>
        <fullName evidence="1">Uncharacterized protein</fullName>
    </submittedName>
</protein>
<name>A0ABV4BU71_9CLOT</name>
<accession>A0ABV4BU71</accession>
<dbReference type="RefSeq" id="WP_369705480.1">
    <property type="nucleotide sequence ID" value="NZ_JBGEWD010000021.1"/>
</dbReference>
<reference evidence="1 2" key="1">
    <citation type="submission" date="2024-08" db="EMBL/GenBank/DDBJ databases">
        <title>Clostridium lapicellarii sp. nov., and Clostridium renhuaiense sp. nov., two species isolated from the mud in a fermentation cellar used for producing sauce-flavour Chinese liquors.</title>
        <authorList>
            <person name="Yang F."/>
            <person name="Wang H."/>
            <person name="Chen L.Q."/>
            <person name="Zhou N."/>
            <person name="Lu J.J."/>
            <person name="Pu X.X."/>
            <person name="Wan B."/>
            <person name="Wang L."/>
            <person name="Liu S.J."/>
        </authorList>
    </citation>
    <scope>NUCLEOTIDE SEQUENCE [LARGE SCALE GENOMIC DNA]</scope>
    <source>
        <strain evidence="1 2">MT-5</strain>
    </source>
</reference>
<dbReference type="EMBL" id="JBGEWD010000021">
    <property type="protein sequence ID" value="MEY8001587.1"/>
    <property type="molecule type" value="Genomic_DNA"/>
</dbReference>
<dbReference type="Proteomes" id="UP001564657">
    <property type="component" value="Unassembled WGS sequence"/>
</dbReference>
<keyword evidence="2" id="KW-1185">Reference proteome</keyword>
<organism evidence="1 2">
    <name type="scientific">Clostridium moutaii</name>
    <dbReference type="NCBI Taxonomy" id="3240932"/>
    <lineage>
        <taxon>Bacteria</taxon>
        <taxon>Bacillati</taxon>
        <taxon>Bacillota</taxon>
        <taxon>Clostridia</taxon>
        <taxon>Eubacteriales</taxon>
        <taxon>Clostridiaceae</taxon>
        <taxon>Clostridium</taxon>
    </lineage>
</organism>
<sequence>MSIKPIETIEVTNAIWTTAKRLNSGVDIIVQKAKEYAQAERDYRMALSIKIVELKTQRMPVSIINDVARGSENVVNLKFKRDLAQEVYKASRDKLNALSNELSAMQSILRVQTNIEK</sequence>
<gene>
    <name evidence="1" type="ORF">AB8U03_15565</name>
</gene>
<comment type="caution">
    <text evidence="1">The sequence shown here is derived from an EMBL/GenBank/DDBJ whole genome shotgun (WGS) entry which is preliminary data.</text>
</comment>
<proteinExistence type="predicted"/>